<dbReference type="Gene3D" id="3.10.50.40">
    <property type="match status" value="1"/>
</dbReference>
<evidence type="ECO:0000256" key="3">
    <source>
        <dbReference type="ARBA" id="ARBA00023110"/>
    </source>
</evidence>
<evidence type="ECO:0000259" key="8">
    <source>
        <dbReference type="PROSITE" id="PS50059"/>
    </source>
</evidence>
<protein>
    <recommendedName>
        <fullName evidence="6">Peptidyl-prolyl cis-trans isomerase</fullName>
        <ecNumber evidence="6">5.2.1.8</ecNumber>
    </recommendedName>
</protein>
<dbReference type="AlphaFoldDB" id="A0A1I3XL60"/>
<reference evidence="10" key="1">
    <citation type="submission" date="2016-10" db="EMBL/GenBank/DDBJ databases">
        <authorList>
            <person name="Varghese N."/>
            <person name="Submissions S."/>
        </authorList>
    </citation>
    <scope>NUCLEOTIDE SEQUENCE [LARGE SCALE GENOMIC DNA]</scope>
    <source>
        <strain evidence="10">MO64</strain>
    </source>
</reference>
<dbReference type="EC" id="5.2.1.8" evidence="6"/>
<dbReference type="InterPro" id="IPR001179">
    <property type="entry name" value="PPIase_FKBP_dom"/>
</dbReference>
<name>A0A1I3XL60_9GAMM</name>
<dbReference type="Pfam" id="PF00254">
    <property type="entry name" value="FKBP_C"/>
    <property type="match status" value="1"/>
</dbReference>
<keyword evidence="4 5" id="KW-0413">Isomerase</keyword>
<dbReference type="InterPro" id="IPR046357">
    <property type="entry name" value="PPIase_dom_sf"/>
</dbReference>
<dbReference type="PANTHER" id="PTHR43811:SF19">
    <property type="entry name" value="39 KDA FK506-BINDING NUCLEAR PROTEIN"/>
    <property type="match status" value="1"/>
</dbReference>
<dbReference type="EMBL" id="FOSR01000001">
    <property type="protein sequence ID" value="SFK20218.1"/>
    <property type="molecule type" value="Genomic_DNA"/>
</dbReference>
<proteinExistence type="inferred from homology"/>
<dbReference type="FunFam" id="3.10.50.40:FF:000006">
    <property type="entry name" value="Peptidyl-prolyl cis-trans isomerase"/>
    <property type="match status" value="1"/>
</dbReference>
<dbReference type="PROSITE" id="PS50059">
    <property type="entry name" value="FKBP_PPIASE"/>
    <property type="match status" value="1"/>
</dbReference>
<keyword evidence="3 5" id="KW-0697">Rotamase</keyword>
<comment type="similarity">
    <text evidence="2 6">Belongs to the FKBP-type PPIase family.</text>
</comment>
<keyword evidence="7" id="KW-0732">Signal</keyword>
<evidence type="ECO:0000313" key="10">
    <source>
        <dbReference type="Proteomes" id="UP000198725"/>
    </source>
</evidence>
<evidence type="ECO:0000256" key="7">
    <source>
        <dbReference type="SAM" id="SignalP"/>
    </source>
</evidence>
<dbReference type="Proteomes" id="UP000198725">
    <property type="component" value="Unassembled WGS sequence"/>
</dbReference>
<dbReference type="RefSeq" id="WP_092700276.1">
    <property type="nucleotide sequence ID" value="NZ_FOSR01000001.1"/>
</dbReference>
<evidence type="ECO:0000256" key="2">
    <source>
        <dbReference type="ARBA" id="ARBA00006577"/>
    </source>
</evidence>
<dbReference type="GO" id="GO:0003755">
    <property type="term" value="F:peptidyl-prolyl cis-trans isomerase activity"/>
    <property type="evidence" value="ECO:0007669"/>
    <property type="project" value="UniProtKB-UniRule"/>
</dbReference>
<keyword evidence="10" id="KW-1185">Reference proteome</keyword>
<evidence type="ECO:0000256" key="6">
    <source>
        <dbReference type="RuleBase" id="RU003915"/>
    </source>
</evidence>
<comment type="catalytic activity">
    <reaction evidence="1 5 6">
        <text>[protein]-peptidylproline (omega=180) = [protein]-peptidylproline (omega=0)</text>
        <dbReference type="Rhea" id="RHEA:16237"/>
        <dbReference type="Rhea" id="RHEA-COMP:10747"/>
        <dbReference type="Rhea" id="RHEA-COMP:10748"/>
        <dbReference type="ChEBI" id="CHEBI:83833"/>
        <dbReference type="ChEBI" id="CHEBI:83834"/>
        <dbReference type="EC" id="5.2.1.8"/>
    </reaction>
</comment>
<evidence type="ECO:0000313" key="9">
    <source>
        <dbReference type="EMBL" id="SFK20218.1"/>
    </source>
</evidence>
<accession>A0A1I3XL60</accession>
<feature type="signal peptide" evidence="7">
    <location>
        <begin position="1"/>
        <end position="24"/>
    </location>
</feature>
<feature type="chain" id="PRO_5011784962" description="Peptidyl-prolyl cis-trans isomerase" evidence="7">
    <location>
        <begin position="25"/>
        <end position="142"/>
    </location>
</feature>
<evidence type="ECO:0000256" key="1">
    <source>
        <dbReference type="ARBA" id="ARBA00000971"/>
    </source>
</evidence>
<dbReference type="PANTHER" id="PTHR43811">
    <property type="entry name" value="FKBP-TYPE PEPTIDYL-PROLYL CIS-TRANS ISOMERASE FKPA"/>
    <property type="match status" value="1"/>
</dbReference>
<dbReference type="SUPFAM" id="SSF54534">
    <property type="entry name" value="FKBP-like"/>
    <property type="match status" value="1"/>
</dbReference>
<organism evidence="9 10">
    <name type="scientific">Rhodanobacter glycinis</name>
    <dbReference type="NCBI Taxonomy" id="582702"/>
    <lineage>
        <taxon>Bacteria</taxon>
        <taxon>Pseudomonadati</taxon>
        <taxon>Pseudomonadota</taxon>
        <taxon>Gammaproteobacteria</taxon>
        <taxon>Lysobacterales</taxon>
        <taxon>Rhodanobacteraceae</taxon>
        <taxon>Rhodanobacter</taxon>
    </lineage>
</organism>
<evidence type="ECO:0000256" key="4">
    <source>
        <dbReference type="ARBA" id="ARBA00023235"/>
    </source>
</evidence>
<evidence type="ECO:0000256" key="5">
    <source>
        <dbReference type="PROSITE-ProRule" id="PRU00277"/>
    </source>
</evidence>
<feature type="domain" description="PPIase FKBP-type" evidence="8">
    <location>
        <begin position="47"/>
        <end position="142"/>
    </location>
</feature>
<sequence length="142" mass="14810">MRRLLALLATALLATLIVVPLAGAATDAPQLVKIDRTVGTGPVANDGDEVRVNYTGWLYDANAKDHHGAKFDSSYDNGAPISFTLGAGQVIEGWDQGIRGMHVGGKRTLVIPARLGYGSRGAGDDIPPGATLVFDVELVGVD</sequence>
<gene>
    <name evidence="9" type="ORF">SAMN05192579_10138</name>
</gene>